<accession>A0AAE3KW24</accession>
<dbReference type="InterPro" id="IPR036388">
    <property type="entry name" value="WH-like_DNA-bd_sf"/>
</dbReference>
<comment type="caution">
    <text evidence="2">The sequence shown here is derived from an EMBL/GenBank/DDBJ whole genome shotgun (WGS) entry which is preliminary data.</text>
</comment>
<dbReference type="SUPFAM" id="SSF46785">
    <property type="entry name" value="Winged helix' DNA-binding domain"/>
    <property type="match status" value="1"/>
</dbReference>
<feature type="domain" description="Transcriptional regulator HTH-type FeoC" evidence="1">
    <location>
        <begin position="17"/>
        <end position="64"/>
    </location>
</feature>
<organism evidence="2 3">
    <name type="scientific">Methanolobus chelungpuianus</name>
    <dbReference type="NCBI Taxonomy" id="502115"/>
    <lineage>
        <taxon>Archaea</taxon>
        <taxon>Methanobacteriati</taxon>
        <taxon>Methanobacteriota</taxon>
        <taxon>Stenosarchaea group</taxon>
        <taxon>Methanomicrobia</taxon>
        <taxon>Methanosarcinales</taxon>
        <taxon>Methanosarcinaceae</taxon>
        <taxon>Methanolobus</taxon>
    </lineage>
</organism>
<dbReference type="Proteomes" id="UP001206983">
    <property type="component" value="Unassembled WGS sequence"/>
</dbReference>
<evidence type="ECO:0000313" key="3">
    <source>
        <dbReference type="Proteomes" id="UP001206983"/>
    </source>
</evidence>
<gene>
    <name evidence="2" type="ORF">PV02_03430</name>
</gene>
<name>A0AAE3KW24_9EURY</name>
<proteinExistence type="predicted"/>
<dbReference type="Gene3D" id="1.10.10.10">
    <property type="entry name" value="Winged helix-like DNA-binding domain superfamily/Winged helix DNA-binding domain"/>
    <property type="match status" value="1"/>
</dbReference>
<keyword evidence="3" id="KW-1185">Reference proteome</keyword>
<sequence length="92" mass="9986">MIKETLKGLFIENLAPGELALKLGISPDNLKDMLHNMEHMGYIREVCDEGAPGTCPGTCACTAATSCHKGSNYPPGKKYVLTEKGKRVCCRE</sequence>
<dbReference type="InterPro" id="IPR036390">
    <property type="entry name" value="WH_DNA-bd_sf"/>
</dbReference>
<evidence type="ECO:0000313" key="2">
    <source>
        <dbReference type="EMBL" id="MCQ6962195.1"/>
    </source>
</evidence>
<dbReference type="EMBL" id="JTEO01000002">
    <property type="protein sequence ID" value="MCQ6962195.1"/>
    <property type="molecule type" value="Genomic_DNA"/>
</dbReference>
<protein>
    <recommendedName>
        <fullName evidence="1">Transcriptional regulator HTH-type FeoC domain-containing protein</fullName>
    </recommendedName>
</protein>
<dbReference type="InterPro" id="IPR015102">
    <property type="entry name" value="Tscrpt_reg_HTH_FeoC"/>
</dbReference>
<dbReference type="AlphaFoldDB" id="A0AAE3KW24"/>
<evidence type="ECO:0000259" key="1">
    <source>
        <dbReference type="Pfam" id="PF09012"/>
    </source>
</evidence>
<reference evidence="2 3" key="1">
    <citation type="journal article" date="2011" name="Appl. Environ. Microbiol.">
        <title>Methanogenic archaea isolated from Taiwan's Chelungpu fault.</title>
        <authorList>
            <person name="Wu S.Y."/>
            <person name="Lai M.C."/>
        </authorList>
    </citation>
    <scope>NUCLEOTIDE SEQUENCE [LARGE SCALE GENOMIC DNA]</scope>
    <source>
        <strain evidence="2 3">St545Mb</strain>
    </source>
</reference>
<dbReference type="Pfam" id="PF09012">
    <property type="entry name" value="FeoC"/>
    <property type="match status" value="1"/>
</dbReference>
<dbReference type="RefSeq" id="WP_256621965.1">
    <property type="nucleotide sequence ID" value="NZ_JTEO01000002.1"/>
</dbReference>